<accession>A0A494TQK8</accession>
<keyword evidence="4 5" id="KW-0472">Membrane</keyword>
<dbReference type="Proteomes" id="UP000276254">
    <property type="component" value="Chromosome"/>
</dbReference>
<dbReference type="GO" id="GO:0016020">
    <property type="term" value="C:membrane"/>
    <property type="evidence" value="ECO:0007669"/>
    <property type="project" value="UniProtKB-SubCell"/>
</dbReference>
<dbReference type="AlphaFoldDB" id="A0A494TQK8"/>
<feature type="transmembrane region" description="Helical" evidence="5">
    <location>
        <begin position="79"/>
        <end position="100"/>
    </location>
</feature>
<comment type="subcellular location">
    <subcellularLocation>
        <location evidence="1">Membrane</location>
        <topology evidence="1">Multi-pass membrane protein</topology>
    </subcellularLocation>
</comment>
<reference evidence="6 7" key="1">
    <citation type="submission" date="2018-09" db="EMBL/GenBank/DDBJ databases">
        <title>Sphingomonas peninsula sp. nov., isolated from fildes peninsula, Antarctic soil.</title>
        <authorList>
            <person name="Yingchao G."/>
        </authorList>
    </citation>
    <scope>NUCLEOTIDE SEQUENCE [LARGE SCALE GENOMIC DNA]</scope>
    <source>
        <strain evidence="6 7">YZ-8</strain>
    </source>
</reference>
<feature type="transmembrane region" description="Helical" evidence="5">
    <location>
        <begin position="120"/>
        <end position="140"/>
    </location>
</feature>
<dbReference type="InterPro" id="IPR032808">
    <property type="entry name" value="DoxX"/>
</dbReference>
<name>A0A494TQK8_SPHPE</name>
<feature type="transmembrane region" description="Helical" evidence="5">
    <location>
        <begin position="56"/>
        <end position="72"/>
    </location>
</feature>
<feature type="transmembrane region" description="Helical" evidence="5">
    <location>
        <begin position="18"/>
        <end position="36"/>
    </location>
</feature>
<keyword evidence="2 5" id="KW-0812">Transmembrane</keyword>
<keyword evidence="3 5" id="KW-1133">Transmembrane helix</keyword>
<organism evidence="6 7">
    <name type="scientific">Sphingomonas paeninsulae</name>
    <dbReference type="NCBI Taxonomy" id="2319844"/>
    <lineage>
        <taxon>Bacteria</taxon>
        <taxon>Pseudomonadati</taxon>
        <taxon>Pseudomonadota</taxon>
        <taxon>Alphaproteobacteria</taxon>
        <taxon>Sphingomonadales</taxon>
        <taxon>Sphingomonadaceae</taxon>
        <taxon>Sphingomonas</taxon>
    </lineage>
</organism>
<dbReference type="Pfam" id="PF13564">
    <property type="entry name" value="DoxX_2"/>
    <property type="match status" value="1"/>
</dbReference>
<keyword evidence="7" id="KW-1185">Reference proteome</keyword>
<evidence type="ECO:0000313" key="6">
    <source>
        <dbReference type="EMBL" id="AYJ88111.1"/>
    </source>
</evidence>
<proteinExistence type="predicted"/>
<evidence type="ECO:0000256" key="1">
    <source>
        <dbReference type="ARBA" id="ARBA00004141"/>
    </source>
</evidence>
<evidence type="ECO:0000256" key="4">
    <source>
        <dbReference type="ARBA" id="ARBA00023136"/>
    </source>
</evidence>
<gene>
    <name evidence="6" type="ORF">D3Y57_17995</name>
</gene>
<evidence type="ECO:0008006" key="8">
    <source>
        <dbReference type="Google" id="ProtNLM"/>
    </source>
</evidence>
<evidence type="ECO:0000313" key="7">
    <source>
        <dbReference type="Proteomes" id="UP000276254"/>
    </source>
</evidence>
<sequence>MIAPSPSPVDPRLERIRTVLRCLLAVIYAFVGYVHLHSPGGFLAIMPAWVPYPDRVILITGLCEILGAIALMTKRLRYLAGIMLAAYAVCVFPANIKHALEGIAIGHTKLGWWYHGPRLLFQPVIIWWALFAGGITDWPLRTRKALNR</sequence>
<evidence type="ECO:0000256" key="2">
    <source>
        <dbReference type="ARBA" id="ARBA00022692"/>
    </source>
</evidence>
<dbReference type="OrthoDB" id="8856615at2"/>
<evidence type="ECO:0000256" key="3">
    <source>
        <dbReference type="ARBA" id="ARBA00022989"/>
    </source>
</evidence>
<dbReference type="EMBL" id="CP032829">
    <property type="protein sequence ID" value="AYJ88111.1"/>
    <property type="molecule type" value="Genomic_DNA"/>
</dbReference>
<dbReference type="KEGG" id="spha:D3Y57_17995"/>
<dbReference type="PANTHER" id="PTHR36974:SF1">
    <property type="entry name" value="DOXX FAMILY MEMBRANE PROTEIN"/>
    <property type="match status" value="1"/>
</dbReference>
<protein>
    <recommendedName>
        <fullName evidence="8">DoxX family protein</fullName>
    </recommendedName>
</protein>
<dbReference type="RefSeq" id="WP_121156162.1">
    <property type="nucleotide sequence ID" value="NZ_CP032829.1"/>
</dbReference>
<dbReference type="PANTHER" id="PTHR36974">
    <property type="entry name" value="MEMBRANE PROTEIN-RELATED"/>
    <property type="match status" value="1"/>
</dbReference>
<evidence type="ECO:0000256" key="5">
    <source>
        <dbReference type="SAM" id="Phobius"/>
    </source>
</evidence>